<name>A0ABX7TQB5_STRCY</name>
<proteinExistence type="predicted"/>
<organism evidence="1 2">
    <name type="scientific">Streptomyces cyanogenus</name>
    <dbReference type="NCBI Taxonomy" id="80860"/>
    <lineage>
        <taxon>Bacteria</taxon>
        <taxon>Bacillati</taxon>
        <taxon>Actinomycetota</taxon>
        <taxon>Actinomycetes</taxon>
        <taxon>Kitasatosporales</taxon>
        <taxon>Streptomycetaceae</taxon>
        <taxon>Streptomyces</taxon>
    </lineage>
</organism>
<dbReference type="RefSeq" id="WP_208030922.1">
    <property type="nucleotide sequence ID" value="NZ_CP071839.1"/>
</dbReference>
<keyword evidence="2" id="KW-1185">Reference proteome</keyword>
<evidence type="ECO:0000313" key="1">
    <source>
        <dbReference type="EMBL" id="QTD97034.1"/>
    </source>
</evidence>
<gene>
    <name evidence="1" type="ORF">S1361_06695</name>
</gene>
<reference evidence="1 2" key="1">
    <citation type="submission" date="2021-03" db="EMBL/GenBank/DDBJ databases">
        <title>Complete genome sequence of Streptomyces cyanogenus S136, producer of anticancer angucycline landomycin A.</title>
        <authorList>
            <person name="Hrab P."/>
            <person name="Ruckert C."/>
            <person name="Busche T."/>
            <person name="Ostash I."/>
            <person name="Kalinowski J."/>
            <person name="Fedorenko V."/>
            <person name="Yushchuk O."/>
            <person name="Ostash B."/>
        </authorList>
    </citation>
    <scope>NUCLEOTIDE SEQUENCE [LARGE SCALE GENOMIC DNA]</scope>
    <source>
        <strain evidence="1 2">S136</strain>
    </source>
</reference>
<accession>A0ABX7TQB5</accession>
<dbReference type="Proteomes" id="UP000663908">
    <property type="component" value="Chromosome"/>
</dbReference>
<dbReference type="EMBL" id="CP071839">
    <property type="protein sequence ID" value="QTD97034.1"/>
    <property type="molecule type" value="Genomic_DNA"/>
</dbReference>
<protein>
    <submittedName>
        <fullName evidence="1">Uncharacterized protein</fullName>
    </submittedName>
</protein>
<evidence type="ECO:0000313" key="2">
    <source>
        <dbReference type="Proteomes" id="UP000663908"/>
    </source>
</evidence>
<sequence length="59" mass="6248">MSDLTPELIADIEEALLGDWDDDVMAVVRQGYVAGALTAYAWRDGGAHIPTDTENGGAL</sequence>